<name>A0A401ZFH2_9CHLR</name>
<protein>
    <submittedName>
        <fullName evidence="1">Uncharacterized protein</fullName>
    </submittedName>
</protein>
<gene>
    <name evidence="1" type="ORF">KDAU_29280</name>
</gene>
<organism evidence="1 2">
    <name type="scientific">Dictyobacter aurantiacus</name>
    <dbReference type="NCBI Taxonomy" id="1936993"/>
    <lineage>
        <taxon>Bacteria</taxon>
        <taxon>Bacillati</taxon>
        <taxon>Chloroflexota</taxon>
        <taxon>Ktedonobacteria</taxon>
        <taxon>Ktedonobacterales</taxon>
        <taxon>Dictyobacteraceae</taxon>
        <taxon>Dictyobacter</taxon>
    </lineage>
</organism>
<sequence>MSDEELLAFAQFISFVQDVRNYYSWLTNDDDLVIEVASILKRPADQVDFMVRAALNALRRMDESR</sequence>
<dbReference type="RefSeq" id="WP_126596633.1">
    <property type="nucleotide sequence ID" value="NZ_BIFQ01000001.1"/>
</dbReference>
<reference evidence="2" key="1">
    <citation type="submission" date="2018-12" db="EMBL/GenBank/DDBJ databases">
        <title>Tengunoibacter tsumagoiensis gen. nov., sp. nov., Dictyobacter kobayashii sp. nov., D. alpinus sp. nov., and D. joshuensis sp. nov. and description of Dictyobacteraceae fam. nov. within the order Ktedonobacterales isolated from Tengu-no-mugimeshi.</title>
        <authorList>
            <person name="Wang C.M."/>
            <person name="Zheng Y."/>
            <person name="Sakai Y."/>
            <person name="Toyoda A."/>
            <person name="Minakuchi Y."/>
            <person name="Abe K."/>
            <person name="Yokota A."/>
            <person name="Yabe S."/>
        </authorList>
    </citation>
    <scope>NUCLEOTIDE SEQUENCE [LARGE SCALE GENOMIC DNA]</scope>
    <source>
        <strain evidence="2">S-27</strain>
    </source>
</reference>
<dbReference type="Proteomes" id="UP000287224">
    <property type="component" value="Unassembled WGS sequence"/>
</dbReference>
<keyword evidence="2" id="KW-1185">Reference proteome</keyword>
<dbReference type="EMBL" id="BIFQ01000001">
    <property type="protein sequence ID" value="GCE05599.1"/>
    <property type="molecule type" value="Genomic_DNA"/>
</dbReference>
<proteinExistence type="predicted"/>
<evidence type="ECO:0000313" key="1">
    <source>
        <dbReference type="EMBL" id="GCE05599.1"/>
    </source>
</evidence>
<accession>A0A401ZFH2</accession>
<comment type="caution">
    <text evidence="1">The sequence shown here is derived from an EMBL/GenBank/DDBJ whole genome shotgun (WGS) entry which is preliminary data.</text>
</comment>
<dbReference type="AlphaFoldDB" id="A0A401ZFH2"/>
<evidence type="ECO:0000313" key="2">
    <source>
        <dbReference type="Proteomes" id="UP000287224"/>
    </source>
</evidence>